<accession>A0AAV5TJJ1</accession>
<keyword evidence="5 11" id="KW-0479">Metal-binding</keyword>
<evidence type="ECO:0000256" key="6">
    <source>
        <dbReference type="ARBA" id="ARBA00022989"/>
    </source>
</evidence>
<evidence type="ECO:0000256" key="3">
    <source>
        <dbReference type="ARBA" id="ARBA00022617"/>
    </source>
</evidence>
<dbReference type="AlphaFoldDB" id="A0AAV5TJJ1"/>
<dbReference type="PANTHER" id="PTHR24282">
    <property type="entry name" value="CYTOCHROME P450 FAMILY MEMBER"/>
    <property type="match status" value="1"/>
</dbReference>
<dbReference type="InterPro" id="IPR002401">
    <property type="entry name" value="Cyt_P450_E_grp-I"/>
</dbReference>
<evidence type="ECO:0008006" key="15">
    <source>
        <dbReference type="Google" id="ProtNLM"/>
    </source>
</evidence>
<keyword evidence="14" id="KW-1185">Reference proteome</keyword>
<evidence type="ECO:0000256" key="5">
    <source>
        <dbReference type="ARBA" id="ARBA00022723"/>
    </source>
</evidence>
<evidence type="ECO:0000256" key="2">
    <source>
        <dbReference type="ARBA" id="ARBA00010617"/>
    </source>
</evidence>
<dbReference type="InterPro" id="IPR017972">
    <property type="entry name" value="Cyt_P450_CS"/>
</dbReference>
<evidence type="ECO:0000256" key="11">
    <source>
        <dbReference type="PIRSR" id="PIRSR602401-1"/>
    </source>
</evidence>
<name>A0AAV5TJJ1_9BILA</name>
<comment type="cofactor">
    <cofactor evidence="11">
        <name>heme</name>
        <dbReference type="ChEBI" id="CHEBI:30413"/>
    </cofactor>
</comment>
<keyword evidence="8 11" id="KW-0408">Iron</keyword>
<evidence type="ECO:0000256" key="7">
    <source>
        <dbReference type="ARBA" id="ARBA00023002"/>
    </source>
</evidence>
<dbReference type="PRINTS" id="PR00463">
    <property type="entry name" value="EP450I"/>
</dbReference>
<keyword evidence="4" id="KW-0812">Transmembrane</keyword>
<evidence type="ECO:0000256" key="4">
    <source>
        <dbReference type="ARBA" id="ARBA00022692"/>
    </source>
</evidence>
<comment type="caution">
    <text evidence="13">The sequence shown here is derived from an EMBL/GenBank/DDBJ whole genome shotgun (WGS) entry which is preliminary data.</text>
</comment>
<sequence length="237" mass="26465">QDAGDPTNADIIGMFLDAEADDSGSGKSKAKNKLSINEIVANCKLFLLAGYDTTSITLAKAVHFLAIYPEIQERLKDEIDEVISDEEYVLENVGNLRYAEAVIKETLRHYPLASGFTTRECTEACEIGGYRFEKDDTIFVDSFSVQMDKSVWGEDAAEFRPERWLEEQSINRAAFLAFGAGPRTCIGMKLAIVEAKVALVEIMRRFTIERTQNTNPLKIVGSFIVSFESVPVSMKKR</sequence>
<protein>
    <recommendedName>
        <fullName evidence="15">Cytochrome P450</fullName>
    </recommendedName>
</protein>
<keyword evidence="7 12" id="KW-0560">Oxidoreductase</keyword>
<evidence type="ECO:0000313" key="13">
    <source>
        <dbReference type="EMBL" id="GMS94484.1"/>
    </source>
</evidence>
<feature type="binding site" description="axial binding residue" evidence="11">
    <location>
        <position position="185"/>
    </location>
    <ligand>
        <name>heme</name>
        <dbReference type="ChEBI" id="CHEBI:30413"/>
    </ligand>
    <ligandPart>
        <name>Fe</name>
        <dbReference type="ChEBI" id="CHEBI:18248"/>
    </ligandPart>
</feature>
<evidence type="ECO:0000256" key="9">
    <source>
        <dbReference type="ARBA" id="ARBA00023033"/>
    </source>
</evidence>
<dbReference type="PRINTS" id="PR00385">
    <property type="entry name" value="P450"/>
</dbReference>
<dbReference type="GO" id="GO:0016020">
    <property type="term" value="C:membrane"/>
    <property type="evidence" value="ECO:0007669"/>
    <property type="project" value="UniProtKB-SubCell"/>
</dbReference>
<evidence type="ECO:0000256" key="1">
    <source>
        <dbReference type="ARBA" id="ARBA00004370"/>
    </source>
</evidence>
<keyword evidence="10" id="KW-0472">Membrane</keyword>
<comment type="similarity">
    <text evidence="2 12">Belongs to the cytochrome P450 family.</text>
</comment>
<dbReference type="Pfam" id="PF00067">
    <property type="entry name" value="p450"/>
    <property type="match status" value="1"/>
</dbReference>
<keyword evidence="6" id="KW-1133">Transmembrane helix</keyword>
<gene>
    <name evidence="13" type="ORF">PENTCL1PPCAC_16659</name>
</gene>
<evidence type="ECO:0000256" key="12">
    <source>
        <dbReference type="RuleBase" id="RU000461"/>
    </source>
</evidence>
<dbReference type="InterPro" id="IPR050665">
    <property type="entry name" value="Cytochrome_P450_Monooxygen"/>
</dbReference>
<proteinExistence type="inferred from homology"/>
<dbReference type="InterPro" id="IPR001128">
    <property type="entry name" value="Cyt_P450"/>
</dbReference>
<dbReference type="GO" id="GO:0005506">
    <property type="term" value="F:iron ion binding"/>
    <property type="evidence" value="ECO:0007669"/>
    <property type="project" value="InterPro"/>
</dbReference>
<feature type="non-terminal residue" evidence="13">
    <location>
        <position position="1"/>
    </location>
</feature>
<dbReference type="InterPro" id="IPR036396">
    <property type="entry name" value="Cyt_P450_sf"/>
</dbReference>
<organism evidence="13 14">
    <name type="scientific">Pristionchus entomophagus</name>
    <dbReference type="NCBI Taxonomy" id="358040"/>
    <lineage>
        <taxon>Eukaryota</taxon>
        <taxon>Metazoa</taxon>
        <taxon>Ecdysozoa</taxon>
        <taxon>Nematoda</taxon>
        <taxon>Chromadorea</taxon>
        <taxon>Rhabditida</taxon>
        <taxon>Rhabditina</taxon>
        <taxon>Diplogasteromorpha</taxon>
        <taxon>Diplogasteroidea</taxon>
        <taxon>Neodiplogasteridae</taxon>
        <taxon>Pristionchus</taxon>
    </lineage>
</organism>
<dbReference type="EMBL" id="BTSX01000004">
    <property type="protein sequence ID" value="GMS94484.1"/>
    <property type="molecule type" value="Genomic_DNA"/>
</dbReference>
<comment type="subcellular location">
    <subcellularLocation>
        <location evidence="1">Membrane</location>
    </subcellularLocation>
</comment>
<dbReference type="GO" id="GO:0020037">
    <property type="term" value="F:heme binding"/>
    <property type="evidence" value="ECO:0007669"/>
    <property type="project" value="InterPro"/>
</dbReference>
<dbReference type="GO" id="GO:0004497">
    <property type="term" value="F:monooxygenase activity"/>
    <property type="evidence" value="ECO:0007669"/>
    <property type="project" value="UniProtKB-KW"/>
</dbReference>
<dbReference type="PANTHER" id="PTHR24282:SF248">
    <property type="entry name" value="CYTOCHROME P450 CYP13A1-RELATED"/>
    <property type="match status" value="1"/>
</dbReference>
<keyword evidence="9 12" id="KW-0503">Monooxygenase</keyword>
<keyword evidence="3 11" id="KW-0349">Heme</keyword>
<evidence type="ECO:0000256" key="10">
    <source>
        <dbReference type="ARBA" id="ARBA00023136"/>
    </source>
</evidence>
<evidence type="ECO:0000313" key="14">
    <source>
        <dbReference type="Proteomes" id="UP001432027"/>
    </source>
</evidence>
<dbReference type="GO" id="GO:0016705">
    <property type="term" value="F:oxidoreductase activity, acting on paired donors, with incorporation or reduction of molecular oxygen"/>
    <property type="evidence" value="ECO:0007669"/>
    <property type="project" value="InterPro"/>
</dbReference>
<dbReference type="Proteomes" id="UP001432027">
    <property type="component" value="Unassembled WGS sequence"/>
</dbReference>
<dbReference type="SUPFAM" id="SSF48264">
    <property type="entry name" value="Cytochrome P450"/>
    <property type="match status" value="1"/>
</dbReference>
<dbReference type="Gene3D" id="1.10.630.10">
    <property type="entry name" value="Cytochrome P450"/>
    <property type="match status" value="1"/>
</dbReference>
<dbReference type="PROSITE" id="PS00086">
    <property type="entry name" value="CYTOCHROME_P450"/>
    <property type="match status" value="1"/>
</dbReference>
<evidence type="ECO:0000256" key="8">
    <source>
        <dbReference type="ARBA" id="ARBA00023004"/>
    </source>
</evidence>
<reference evidence="13" key="1">
    <citation type="submission" date="2023-10" db="EMBL/GenBank/DDBJ databases">
        <title>Genome assembly of Pristionchus species.</title>
        <authorList>
            <person name="Yoshida K."/>
            <person name="Sommer R.J."/>
        </authorList>
    </citation>
    <scope>NUCLEOTIDE SEQUENCE</scope>
    <source>
        <strain evidence="13">RS0144</strain>
    </source>
</reference>